<dbReference type="CDD" id="cd06553">
    <property type="entry name" value="ASCH_Ef3133_like"/>
    <property type="match status" value="1"/>
</dbReference>
<dbReference type="SMART" id="SM01022">
    <property type="entry name" value="ASCH"/>
    <property type="match status" value="1"/>
</dbReference>
<evidence type="ECO:0000313" key="2">
    <source>
        <dbReference type="EMBL" id="CCB81983.1"/>
    </source>
</evidence>
<dbReference type="EMBL" id="FR871780">
    <property type="protein sequence ID" value="CCB81983.1"/>
    <property type="molecule type" value="Genomic_DNA"/>
</dbReference>
<gene>
    <name evidence="2" type="ORF">LPE_00995</name>
</gene>
<dbReference type="Gene3D" id="3.10.400.10">
    <property type="entry name" value="Sulfate adenylyltransferase"/>
    <property type="match status" value="1"/>
</dbReference>
<reference evidence="2" key="1">
    <citation type="journal article" date="2011" name="J. Bacteriol.">
        <title>Annotated genome sequence of Lactobacillus pentosus MP-10, which has probiotic potential, from naturally fermented Alorena green table olives.</title>
        <authorList>
            <person name="Abriouel H."/>
            <person name="Benomar N."/>
            <person name="Perez Pulido R."/>
            <person name="Canamero M.M."/>
            <person name="Galvez A."/>
        </authorList>
    </citation>
    <scope>NUCLEOTIDE SEQUENCE</scope>
    <source>
        <strain evidence="2">MP-10</strain>
    </source>
</reference>
<accession>F6ITU3</accession>
<dbReference type="SUPFAM" id="SSF88697">
    <property type="entry name" value="PUA domain-like"/>
    <property type="match status" value="1"/>
</dbReference>
<dbReference type="AlphaFoldDB" id="F6ITU3"/>
<organism evidence="2">
    <name type="scientific">Lactiplantibacillus pentosus MP-10</name>
    <dbReference type="NCBI Taxonomy" id="1028490"/>
    <lineage>
        <taxon>Bacteria</taxon>
        <taxon>Bacillati</taxon>
        <taxon>Bacillota</taxon>
        <taxon>Bacilli</taxon>
        <taxon>Lactobacillales</taxon>
        <taxon>Lactobacillaceae</taxon>
        <taxon>Lactiplantibacillus</taxon>
    </lineage>
</organism>
<sequence length="157" mass="17771">MKLIGGSLMNAQTFFEQAKTSLNLPASTTLQSAYQFGSDADTLAHLVLTGRKTATTSAYDLYEPDEPLPQVGAYDVILDAHDQPVCVTHTDQVTITPYRDVDATHAYLEGEGDRTYDYWRRVHDDFFSQEYASEHQTFDPQTAQMVLERFHVIYPVQ</sequence>
<dbReference type="PANTHER" id="PTHR39203:SF1">
    <property type="entry name" value="CYTOPLASMIC PROTEIN"/>
    <property type="match status" value="1"/>
</dbReference>
<proteinExistence type="predicted"/>
<name>F6ITU3_LACPE</name>
<dbReference type="Pfam" id="PF04266">
    <property type="entry name" value="ASCH"/>
    <property type="match status" value="1"/>
</dbReference>
<dbReference type="PIRSF" id="PIRSF021320">
    <property type="entry name" value="DUF984"/>
    <property type="match status" value="1"/>
</dbReference>
<feature type="domain" description="ASCH" evidence="1">
    <location>
        <begin position="34"/>
        <end position="154"/>
    </location>
</feature>
<dbReference type="PANTHER" id="PTHR39203">
    <property type="entry name" value="CYTOPLASMIC PROTEIN-RELATED"/>
    <property type="match status" value="1"/>
</dbReference>
<dbReference type="InterPro" id="IPR007374">
    <property type="entry name" value="ASCH_domain"/>
</dbReference>
<protein>
    <recommendedName>
        <fullName evidence="1">ASCH domain-containing protein</fullName>
    </recommendedName>
</protein>
<dbReference type="InterPro" id="IPR009326">
    <property type="entry name" value="DUF984"/>
</dbReference>
<evidence type="ECO:0000259" key="1">
    <source>
        <dbReference type="SMART" id="SM01022"/>
    </source>
</evidence>
<dbReference type="InterPro" id="IPR015947">
    <property type="entry name" value="PUA-like_sf"/>
</dbReference>